<dbReference type="GO" id="GO:0006352">
    <property type="term" value="P:DNA-templated transcription initiation"/>
    <property type="evidence" value="ECO:0007669"/>
    <property type="project" value="InterPro"/>
</dbReference>
<dbReference type="SUPFAM" id="SSF88659">
    <property type="entry name" value="Sigma3 and sigma4 domains of RNA polymerase sigma factors"/>
    <property type="match status" value="1"/>
</dbReference>
<reference evidence="8 9" key="1">
    <citation type="submission" date="2019-01" db="EMBL/GenBank/DDBJ databases">
        <title>Ktedonosporobacter rubrisoli SCAWS-G2.</title>
        <authorList>
            <person name="Huang Y."/>
            <person name="Yan B."/>
        </authorList>
    </citation>
    <scope>NUCLEOTIDE SEQUENCE [LARGE SCALE GENOMIC DNA]</scope>
    <source>
        <strain evidence="8 9">SCAWS-G2</strain>
    </source>
</reference>
<dbReference type="Gene3D" id="1.10.10.10">
    <property type="entry name" value="Winged helix-like DNA-binding domain superfamily/Winged helix DNA-binding domain"/>
    <property type="match status" value="1"/>
</dbReference>
<proteinExistence type="inferred from homology"/>
<dbReference type="Pfam" id="PF04542">
    <property type="entry name" value="Sigma70_r2"/>
    <property type="match status" value="1"/>
</dbReference>
<dbReference type="InterPro" id="IPR007627">
    <property type="entry name" value="RNA_pol_sigma70_r2"/>
</dbReference>
<comment type="similarity">
    <text evidence="1">Belongs to the sigma-70 factor family. ECF subfamily.</text>
</comment>
<dbReference type="Gene3D" id="1.10.1740.10">
    <property type="match status" value="1"/>
</dbReference>
<protein>
    <submittedName>
        <fullName evidence="8">Sigma-70 family RNA polymerase sigma factor</fullName>
    </submittedName>
</protein>
<feature type="domain" description="RNA polymerase sigma factor 70 region 4 type 2" evidence="7">
    <location>
        <begin position="168"/>
        <end position="218"/>
    </location>
</feature>
<dbReference type="KEGG" id="kbs:EPA93_37525"/>
<keyword evidence="2" id="KW-0805">Transcription regulation</keyword>
<keyword evidence="9" id="KW-1185">Reference proteome</keyword>
<dbReference type="PANTHER" id="PTHR43133:SF8">
    <property type="entry name" value="RNA POLYMERASE SIGMA FACTOR HI_1459-RELATED"/>
    <property type="match status" value="1"/>
</dbReference>
<evidence type="ECO:0000259" key="6">
    <source>
        <dbReference type="Pfam" id="PF04542"/>
    </source>
</evidence>
<sequence length="239" mass="26908">MAGMFYSVTIPGILQARPVETFLVSSHPSEEVSASMPVEKPIKKSRGGNTTTADEVTLSRIYEQFKRPIHTYIYRLLGNQEDADDLTQEVFVRACTAWNGLYERDRLSSWLYRIASNLCIDALRRRKRISWWPLAPRTRNDEQDAMAAEDAAYFLSDSGGIPEIAERELIRLTLANMPEEYAVTLVLSAAQGVPYQEIAEIVGISPNAAATRISRAKKMFAEQYQRLSKEGVGKRGKQT</sequence>
<dbReference type="SUPFAM" id="SSF88946">
    <property type="entry name" value="Sigma2 domain of RNA polymerase sigma factors"/>
    <property type="match status" value="1"/>
</dbReference>
<keyword evidence="5" id="KW-0804">Transcription</keyword>
<dbReference type="AlphaFoldDB" id="A0A4P6K0N5"/>
<evidence type="ECO:0000256" key="5">
    <source>
        <dbReference type="ARBA" id="ARBA00023163"/>
    </source>
</evidence>
<dbReference type="InterPro" id="IPR036388">
    <property type="entry name" value="WH-like_DNA-bd_sf"/>
</dbReference>
<dbReference type="InterPro" id="IPR013324">
    <property type="entry name" value="RNA_pol_sigma_r3/r4-like"/>
</dbReference>
<dbReference type="GO" id="GO:0003677">
    <property type="term" value="F:DNA binding"/>
    <property type="evidence" value="ECO:0007669"/>
    <property type="project" value="UniProtKB-KW"/>
</dbReference>
<evidence type="ECO:0000259" key="7">
    <source>
        <dbReference type="Pfam" id="PF08281"/>
    </source>
</evidence>
<evidence type="ECO:0000313" key="8">
    <source>
        <dbReference type="EMBL" id="QBD81373.1"/>
    </source>
</evidence>
<feature type="domain" description="RNA polymerase sigma-70 region 2" evidence="6">
    <location>
        <begin position="61"/>
        <end position="128"/>
    </location>
</feature>
<dbReference type="Pfam" id="PF08281">
    <property type="entry name" value="Sigma70_r4_2"/>
    <property type="match status" value="1"/>
</dbReference>
<evidence type="ECO:0000313" key="9">
    <source>
        <dbReference type="Proteomes" id="UP000290365"/>
    </source>
</evidence>
<dbReference type="NCBIfam" id="TIGR02937">
    <property type="entry name" value="sigma70-ECF"/>
    <property type="match status" value="1"/>
</dbReference>
<dbReference type="InterPro" id="IPR039425">
    <property type="entry name" value="RNA_pol_sigma-70-like"/>
</dbReference>
<dbReference type="PANTHER" id="PTHR43133">
    <property type="entry name" value="RNA POLYMERASE ECF-TYPE SIGMA FACTO"/>
    <property type="match status" value="1"/>
</dbReference>
<dbReference type="GO" id="GO:0016987">
    <property type="term" value="F:sigma factor activity"/>
    <property type="evidence" value="ECO:0007669"/>
    <property type="project" value="UniProtKB-KW"/>
</dbReference>
<keyword evidence="3" id="KW-0731">Sigma factor</keyword>
<dbReference type="EMBL" id="CP035758">
    <property type="protein sequence ID" value="QBD81373.1"/>
    <property type="molecule type" value="Genomic_DNA"/>
</dbReference>
<dbReference type="InterPro" id="IPR013249">
    <property type="entry name" value="RNA_pol_sigma70_r4_t2"/>
</dbReference>
<evidence type="ECO:0000256" key="2">
    <source>
        <dbReference type="ARBA" id="ARBA00023015"/>
    </source>
</evidence>
<evidence type="ECO:0000256" key="3">
    <source>
        <dbReference type="ARBA" id="ARBA00023082"/>
    </source>
</evidence>
<keyword evidence="4" id="KW-0238">DNA-binding</keyword>
<organism evidence="8 9">
    <name type="scientific">Ktedonosporobacter rubrisoli</name>
    <dbReference type="NCBI Taxonomy" id="2509675"/>
    <lineage>
        <taxon>Bacteria</taxon>
        <taxon>Bacillati</taxon>
        <taxon>Chloroflexota</taxon>
        <taxon>Ktedonobacteria</taxon>
        <taxon>Ktedonobacterales</taxon>
        <taxon>Ktedonosporobacteraceae</taxon>
        <taxon>Ktedonosporobacter</taxon>
    </lineage>
</organism>
<accession>A0A4P6K0N5</accession>
<evidence type="ECO:0000256" key="4">
    <source>
        <dbReference type="ARBA" id="ARBA00023125"/>
    </source>
</evidence>
<evidence type="ECO:0000256" key="1">
    <source>
        <dbReference type="ARBA" id="ARBA00010641"/>
    </source>
</evidence>
<dbReference type="InterPro" id="IPR013325">
    <property type="entry name" value="RNA_pol_sigma_r2"/>
</dbReference>
<dbReference type="OrthoDB" id="158189at2"/>
<dbReference type="InterPro" id="IPR014284">
    <property type="entry name" value="RNA_pol_sigma-70_dom"/>
</dbReference>
<gene>
    <name evidence="8" type="ORF">EPA93_37525</name>
</gene>
<name>A0A4P6K0N5_KTERU</name>
<dbReference type="Proteomes" id="UP000290365">
    <property type="component" value="Chromosome"/>
</dbReference>